<dbReference type="InterPro" id="IPR050742">
    <property type="entry name" value="Helicase_Restrict-Modif_Enz"/>
</dbReference>
<dbReference type="InterPro" id="IPR001650">
    <property type="entry name" value="Helicase_C-like"/>
</dbReference>
<evidence type="ECO:0000259" key="1">
    <source>
        <dbReference type="PROSITE" id="PS51192"/>
    </source>
</evidence>
<evidence type="ECO:0000313" key="4">
    <source>
        <dbReference type="Proteomes" id="UP000606193"/>
    </source>
</evidence>
<feature type="domain" description="Helicase ATP-binding" evidence="1">
    <location>
        <begin position="168"/>
        <end position="340"/>
    </location>
</feature>
<dbReference type="EMBL" id="JACRSX010000006">
    <property type="protein sequence ID" value="MBC8562374.1"/>
    <property type="molecule type" value="Genomic_DNA"/>
</dbReference>
<dbReference type="PANTHER" id="PTHR47396">
    <property type="entry name" value="TYPE I RESTRICTION ENZYME ECOKI R PROTEIN"/>
    <property type="match status" value="1"/>
</dbReference>
<evidence type="ECO:0000313" key="3">
    <source>
        <dbReference type="EMBL" id="MBC8562374.1"/>
    </source>
</evidence>
<dbReference type="Proteomes" id="UP000606193">
    <property type="component" value="Unassembled WGS sequence"/>
</dbReference>
<dbReference type="RefSeq" id="WP_249297784.1">
    <property type="nucleotide sequence ID" value="NZ_JACRSX010000006.1"/>
</dbReference>
<dbReference type="InterPro" id="IPR006935">
    <property type="entry name" value="Helicase/UvrB_N"/>
</dbReference>
<keyword evidence="4" id="KW-1185">Reference proteome</keyword>
<dbReference type="Pfam" id="PF04851">
    <property type="entry name" value="ResIII"/>
    <property type="match status" value="1"/>
</dbReference>
<proteinExistence type="predicted"/>
<dbReference type="Gene3D" id="3.30.2010.10">
    <property type="entry name" value="Metalloproteases ('zincins'), catalytic domain"/>
    <property type="match status" value="1"/>
</dbReference>
<dbReference type="SMART" id="SM00487">
    <property type="entry name" value="DEXDc"/>
    <property type="match status" value="1"/>
</dbReference>
<protein>
    <submittedName>
        <fullName evidence="3">DEAD/DEAH box helicase family protein</fullName>
    </submittedName>
</protein>
<dbReference type="PROSITE" id="PS51192">
    <property type="entry name" value="HELICASE_ATP_BIND_1"/>
    <property type="match status" value="1"/>
</dbReference>
<keyword evidence="3" id="KW-0347">Helicase</keyword>
<sequence length="877" mass="102559">MSKKRFTWENFPYDFLKAIAYGKETPARLRPGNVYEEKDVEFLIPHISYICGYPDDYFVRKYRKSIEDYFLNGSNHLIQVVRRLERLNYGGIHLGENDEMLFALRQKRMTQTLCDVYLSELRMTGKAVYNDEESVFQLPKTLDLTIAQPDKITLYSYQEKAVEAMHQYFLNEDRSSAILSMPTGSGKTRTSVYYLLHDMISQGYQVIWLCHRSMLIEQAAEQFYKFSPLIREQNQSMEQFKMVCISGKHASVRAMEPDDNLIISSVQSLCNNTVYLPNILAEKVMIVVDEAHHTLAPSYRRIIRTIREKRPGAKLLGLTATPVRLTEKATGQLMKIFDNKIVFSVTMSDLIADKTLATPQYIPVDTNIDIETLIDIDERKYIAKWGELPESLVMKVAKINERNDIIVDEYVRNKEKYGKTIIFALNAIHCDSLNEAFRKKGIRSDYVYTMIGNAENQRTIDRFRHNEAEDGIDVLININILTEGSDIPDIQTVFLTRPTTSDVLLMQMVGRGMRGAGCGGTDTVNIVDFCDKWTSITSWLNPQFLLGMEDPEEKTLKRKRYIYDMIPMDAIRDIVRGISYKGEFAEVRQGTLPVGWYDVIDEYGNDARVLVFENQLGGYQAFKEDSQNYFEDENTTGRQLISRYFRNFGMLPGEKELEDLLCYIRQEKTFPELKRFEVRDQMEPFALSERIKQGDMTYTDTMNSIREAYEQNREIAESLYGNFEYYKKRVMNCLMFPNGIVPIGTRVEEVDKEVFHLSPEPMKESIEDLLTEVIEENREHLQKDFVRPEIQWTDRAMASYWGVFYHDYNLIYINSLLNSESVDKEVVKFVIYHECLHQEFTGHPKEFRDKERLYKDFQIQEHFLDYILRDFDGKFDY</sequence>
<reference evidence="3 4" key="1">
    <citation type="submission" date="2020-08" db="EMBL/GenBank/DDBJ databases">
        <title>Genome public.</title>
        <authorList>
            <person name="Liu C."/>
            <person name="Sun Q."/>
        </authorList>
    </citation>
    <scope>NUCLEOTIDE SEQUENCE [LARGE SCALE GENOMIC DNA]</scope>
    <source>
        <strain evidence="3 4">NSJ-37</strain>
    </source>
</reference>
<feature type="domain" description="Helicase C-terminal" evidence="2">
    <location>
        <begin position="406"/>
        <end position="586"/>
    </location>
</feature>
<keyword evidence="3" id="KW-0547">Nucleotide-binding</keyword>
<dbReference type="GO" id="GO:0004386">
    <property type="term" value="F:helicase activity"/>
    <property type="evidence" value="ECO:0007669"/>
    <property type="project" value="UniProtKB-KW"/>
</dbReference>
<organism evidence="3 4">
    <name type="scientific">Jutongia huaianensis</name>
    <dbReference type="NCBI Taxonomy" id="2763668"/>
    <lineage>
        <taxon>Bacteria</taxon>
        <taxon>Bacillati</taxon>
        <taxon>Bacillota</taxon>
        <taxon>Clostridia</taxon>
        <taxon>Lachnospirales</taxon>
        <taxon>Lachnospiraceae</taxon>
        <taxon>Jutongia</taxon>
    </lineage>
</organism>
<accession>A0ABR7N1J7</accession>
<evidence type="ECO:0000259" key="2">
    <source>
        <dbReference type="PROSITE" id="PS51194"/>
    </source>
</evidence>
<dbReference type="InterPro" id="IPR014001">
    <property type="entry name" value="Helicase_ATP-bd"/>
</dbReference>
<keyword evidence="3" id="KW-0378">Hydrolase</keyword>
<dbReference type="PROSITE" id="PS51194">
    <property type="entry name" value="HELICASE_CTER"/>
    <property type="match status" value="1"/>
</dbReference>
<dbReference type="Gene3D" id="3.40.50.300">
    <property type="entry name" value="P-loop containing nucleotide triphosphate hydrolases"/>
    <property type="match status" value="2"/>
</dbReference>
<dbReference type="PANTHER" id="PTHR47396:SF1">
    <property type="entry name" value="ATP-DEPENDENT HELICASE IRC3-RELATED"/>
    <property type="match status" value="1"/>
</dbReference>
<name>A0ABR7N1J7_9FIRM</name>
<dbReference type="Pfam" id="PF00271">
    <property type="entry name" value="Helicase_C"/>
    <property type="match status" value="1"/>
</dbReference>
<dbReference type="InterPro" id="IPR027417">
    <property type="entry name" value="P-loop_NTPase"/>
</dbReference>
<gene>
    <name evidence="3" type="ORF">H8704_06980</name>
</gene>
<dbReference type="SUPFAM" id="SSF52540">
    <property type="entry name" value="P-loop containing nucleoside triphosphate hydrolases"/>
    <property type="match status" value="1"/>
</dbReference>
<dbReference type="SMART" id="SM00490">
    <property type="entry name" value="HELICc"/>
    <property type="match status" value="1"/>
</dbReference>
<comment type="caution">
    <text evidence="3">The sequence shown here is derived from an EMBL/GenBank/DDBJ whole genome shotgun (WGS) entry which is preliminary data.</text>
</comment>
<keyword evidence="3" id="KW-0067">ATP-binding</keyword>